<protein>
    <submittedName>
        <fullName evidence="8">Dihydrodipicolinate synthase family protein</fullName>
    </submittedName>
</protein>
<proteinExistence type="inferred from homology"/>
<gene>
    <name evidence="8" type="ORF">K4G66_19215</name>
</gene>
<dbReference type="EMBL" id="CP120682">
    <property type="protein sequence ID" value="WKN34507.1"/>
    <property type="molecule type" value="Genomic_DNA"/>
</dbReference>
<feature type="active site" description="Schiff-base intermediate with substrate" evidence="6">
    <location>
        <position position="167"/>
    </location>
</feature>
<comment type="similarity">
    <text evidence="5">Belongs to the DapA family.</text>
</comment>
<name>A0AA49GH44_9BACT</name>
<dbReference type="InterPro" id="IPR002220">
    <property type="entry name" value="DapA-like"/>
</dbReference>
<feature type="active site" description="Proton donor/acceptor" evidence="6">
    <location>
        <position position="137"/>
    </location>
</feature>
<dbReference type="GO" id="GO:0005737">
    <property type="term" value="C:cytoplasm"/>
    <property type="evidence" value="ECO:0007669"/>
    <property type="project" value="UniProtKB-SubCell"/>
</dbReference>
<dbReference type="PIRSF" id="PIRSF001365">
    <property type="entry name" value="DHDPS"/>
    <property type="match status" value="1"/>
</dbReference>
<keyword evidence="2" id="KW-0963">Cytoplasm</keyword>
<evidence type="ECO:0000313" key="8">
    <source>
        <dbReference type="EMBL" id="WKN34507.1"/>
    </source>
</evidence>
<dbReference type="AlphaFoldDB" id="A0AA49GH44"/>
<keyword evidence="4" id="KW-0119">Carbohydrate metabolism</keyword>
<feature type="binding site" evidence="7">
    <location>
        <position position="209"/>
    </location>
    <ligand>
        <name>pyruvate</name>
        <dbReference type="ChEBI" id="CHEBI:15361"/>
    </ligand>
</feature>
<evidence type="ECO:0000256" key="6">
    <source>
        <dbReference type="PIRSR" id="PIRSR001365-1"/>
    </source>
</evidence>
<evidence type="ECO:0000256" key="7">
    <source>
        <dbReference type="PIRSR" id="PIRSR001365-2"/>
    </source>
</evidence>
<evidence type="ECO:0000256" key="3">
    <source>
        <dbReference type="ARBA" id="ARBA00023239"/>
    </source>
</evidence>
<dbReference type="Gene3D" id="3.20.20.70">
    <property type="entry name" value="Aldolase class I"/>
    <property type="match status" value="1"/>
</dbReference>
<reference evidence="8" key="1">
    <citation type="journal article" date="2023" name="Comput. Struct. Biotechnol. J.">
        <title>Discovery of a novel marine Bacteroidetes with a rich repertoire of carbohydrate-active enzymes.</title>
        <authorList>
            <person name="Chen B."/>
            <person name="Liu G."/>
            <person name="Chen Q."/>
            <person name="Wang H."/>
            <person name="Liu L."/>
            <person name="Tang K."/>
        </authorList>
    </citation>
    <scope>NUCLEOTIDE SEQUENCE</scope>
    <source>
        <strain evidence="8">TK19036</strain>
    </source>
</reference>
<dbReference type="Pfam" id="PF00701">
    <property type="entry name" value="DHDPS"/>
    <property type="match status" value="1"/>
</dbReference>
<dbReference type="PANTHER" id="PTHR12128:SF21">
    <property type="entry name" value="N-ACETYLNEURAMINATE LYASE"/>
    <property type="match status" value="1"/>
</dbReference>
<evidence type="ECO:0000256" key="5">
    <source>
        <dbReference type="PIRNR" id="PIRNR001365"/>
    </source>
</evidence>
<organism evidence="8">
    <name type="scientific">Roseihalotalea indica</name>
    <dbReference type="NCBI Taxonomy" id="2867963"/>
    <lineage>
        <taxon>Bacteria</taxon>
        <taxon>Pseudomonadati</taxon>
        <taxon>Bacteroidota</taxon>
        <taxon>Cytophagia</taxon>
        <taxon>Cytophagales</taxon>
        <taxon>Catalimonadaceae</taxon>
        <taxon>Roseihalotalea</taxon>
    </lineage>
</organism>
<evidence type="ECO:0000256" key="2">
    <source>
        <dbReference type="ARBA" id="ARBA00022490"/>
    </source>
</evidence>
<dbReference type="SMART" id="SM01130">
    <property type="entry name" value="DHDPS"/>
    <property type="match status" value="1"/>
</dbReference>
<keyword evidence="3 5" id="KW-0456">Lyase</keyword>
<evidence type="ECO:0000256" key="1">
    <source>
        <dbReference type="ARBA" id="ARBA00004496"/>
    </source>
</evidence>
<dbReference type="InterPro" id="IPR013785">
    <property type="entry name" value="Aldolase_TIM"/>
</dbReference>
<comment type="subcellular location">
    <subcellularLocation>
        <location evidence="1">Cytoplasm</location>
    </subcellularLocation>
</comment>
<reference evidence="8" key="2">
    <citation type="journal article" date="2024" name="Antonie Van Leeuwenhoek">
        <title>Roseihalotalea indica gen. nov., sp. nov., a halophilic Bacteroidetes from mesopelagic Southwest Indian Ocean with higher carbohydrate metabolic potential.</title>
        <authorList>
            <person name="Chen B."/>
            <person name="Zhang M."/>
            <person name="Lin D."/>
            <person name="Ye J."/>
            <person name="Tang K."/>
        </authorList>
    </citation>
    <scope>NUCLEOTIDE SEQUENCE</scope>
    <source>
        <strain evidence="8">TK19036</strain>
    </source>
</reference>
<feature type="binding site" evidence="7">
    <location>
        <position position="47"/>
    </location>
    <ligand>
        <name>pyruvate</name>
        <dbReference type="ChEBI" id="CHEBI:15361"/>
    </ligand>
</feature>
<dbReference type="GO" id="GO:0016829">
    <property type="term" value="F:lyase activity"/>
    <property type="evidence" value="ECO:0007669"/>
    <property type="project" value="UniProtKB-KW"/>
</dbReference>
<evidence type="ECO:0000256" key="4">
    <source>
        <dbReference type="ARBA" id="ARBA00023277"/>
    </source>
</evidence>
<dbReference type="SUPFAM" id="SSF51569">
    <property type="entry name" value="Aldolase"/>
    <property type="match status" value="1"/>
</dbReference>
<accession>A0AA49GH44</accession>
<dbReference type="PRINTS" id="PR00146">
    <property type="entry name" value="DHPICSNTHASE"/>
</dbReference>
<sequence>MHNIQGLISAAFTPFHSNGSINYDHIPLQVEQLTQGGVVGTLVGGSTGEGYSLSIQERKKLTEVWSHHCPDQFYLFAHVGHNAIPEAKSLAQQAHELGVAGIIVSAPMYFKPSCVEDLVAFCTAIVEEIEGTPVYYYHIPSLSGVSFSMRRFMELASESIPDFRGIKYTYEDLDEVRQCMQYRPEQYEIIFGRDEILLDALQLGITGAMGSTYNYMAPLFNQIISLFKAGNIPQAAALQQEARNIIDVLVAYGGGIVAGKALMEILGMGCGPLRLPLGNLNTQQMKDMEAAFMKTNLMQYVNNQPIEK</sequence>
<dbReference type="PANTHER" id="PTHR12128">
    <property type="entry name" value="DIHYDRODIPICOLINATE SYNTHASE"/>
    <property type="match status" value="1"/>
</dbReference>